<dbReference type="PANTHER" id="PTHR15653">
    <property type="entry name" value="STRIATIN"/>
    <property type="match status" value="1"/>
</dbReference>
<dbReference type="PROSITE" id="PS50082">
    <property type="entry name" value="WD_REPEATS_2"/>
    <property type="match status" value="3"/>
</dbReference>
<feature type="repeat" description="WD" evidence="3">
    <location>
        <begin position="433"/>
        <end position="455"/>
    </location>
</feature>
<dbReference type="Gene3D" id="2.130.10.10">
    <property type="entry name" value="YVTN repeat-like/Quinoprotein amine dehydrogenase"/>
    <property type="match status" value="2"/>
</dbReference>
<dbReference type="PRINTS" id="PR00320">
    <property type="entry name" value="GPROTEINBRPT"/>
</dbReference>
<dbReference type="InterPro" id="IPR051488">
    <property type="entry name" value="WD_repeat_striatin"/>
</dbReference>
<accession>A0A077ZZ38</accession>
<evidence type="ECO:0000313" key="7">
    <source>
        <dbReference type="Proteomes" id="UP000039865"/>
    </source>
</evidence>
<evidence type="ECO:0000256" key="4">
    <source>
        <dbReference type="SAM" id="Coils"/>
    </source>
</evidence>
<evidence type="ECO:0000256" key="2">
    <source>
        <dbReference type="ARBA" id="ARBA00022737"/>
    </source>
</evidence>
<keyword evidence="1 3" id="KW-0853">WD repeat</keyword>
<gene>
    <name evidence="6" type="primary">Contig2155.g2315</name>
    <name evidence="6" type="ORF">STYLEM_2781</name>
</gene>
<feature type="repeat" description="WD" evidence="3">
    <location>
        <begin position="688"/>
        <end position="731"/>
    </location>
</feature>
<evidence type="ECO:0000256" key="1">
    <source>
        <dbReference type="ARBA" id="ARBA00022574"/>
    </source>
</evidence>
<organism evidence="6 7">
    <name type="scientific">Stylonychia lemnae</name>
    <name type="common">Ciliate</name>
    <dbReference type="NCBI Taxonomy" id="5949"/>
    <lineage>
        <taxon>Eukaryota</taxon>
        <taxon>Sar</taxon>
        <taxon>Alveolata</taxon>
        <taxon>Ciliophora</taxon>
        <taxon>Intramacronucleata</taxon>
        <taxon>Spirotrichea</taxon>
        <taxon>Stichotrichia</taxon>
        <taxon>Sporadotrichida</taxon>
        <taxon>Oxytrichidae</taxon>
        <taxon>Stylonychinae</taxon>
        <taxon>Stylonychia</taxon>
    </lineage>
</organism>
<dbReference type="SUPFAM" id="SSF50978">
    <property type="entry name" value="WD40 repeat-like"/>
    <property type="match status" value="1"/>
</dbReference>
<dbReference type="InterPro" id="IPR020472">
    <property type="entry name" value="WD40_PAC1"/>
</dbReference>
<dbReference type="InterPro" id="IPR036322">
    <property type="entry name" value="WD40_repeat_dom_sf"/>
</dbReference>
<sequence length="770" mass="85930">MYSWNGVMDFLRDQEKRAQEREHKLIEDKKQVEDRVKQLEEEMKNQIQINKDLVKKLRLMEYQMLQQKRRLKLCQQHHNNNNQNSHLGIGTVGLSGGSGSGGTISGTIVGNTTLTQGNLHGTIQPQIKVNYFYNKNPQLTKPKGVRHQRGNSDGIQNIASRLFTSHHTRGSSGSNGQLKTFEENLDAGAAILSQTLELAQDNQTNSRTQAQNFANYYQAKHNKTNSSDTHETVESQLQLTKVYKQIDNTGGTGSKSYLMPSSAGANISIPQKRRQISNGSQIGQQIQAQHDLQQLQQQQQPQQRQNTATPNSNQVTTITTTTTITQSSAPKSGELAGQQQQLIGQRRKWLAESSAPNQEHEQSSQFINDSSMIHNQSMTTSQLRMSGSSMSRSKNLVTNGIQDRYSKLDKSSNALNTSANSAISAGASSSVGLVTASEDCTIKAWDVNKFSNIRDEEGTLNFEPYVTFRGNVSPIMSICGAESQNEKDIQNIIISGSTDGTLKLWKVPPVQQVDQYGSNQDQSYCVQTWDMAHQKEPIWDLRLHQNESIFLSAGSDYSVGLWQIPQDFAFHNINEEVIKKKSSKGLLLGRFNKHISSHLLMPTSCCWLPNDQNAFLVSYQNPLISVWDASTGQEQGLLTYKMDESKPYILQQINKLVISESQKLIVAGTEDNLIRLFDLNSHKQVKTIVAHTDAITSLLVNKKSSQQMFISGGHDGAVRAWDLRTFQCIYDTVAHRRKYDEGVLSLAQNEKLPLLASGGGDSLIKIMQEQ</sequence>
<feature type="coiled-coil region" evidence="4">
    <location>
        <begin position="8"/>
        <end position="56"/>
    </location>
</feature>
<feature type="repeat" description="WD" evidence="3">
    <location>
        <begin position="491"/>
        <end position="515"/>
    </location>
</feature>
<reference evidence="6 7" key="1">
    <citation type="submission" date="2014-06" db="EMBL/GenBank/DDBJ databases">
        <authorList>
            <person name="Swart Estienne"/>
        </authorList>
    </citation>
    <scope>NUCLEOTIDE SEQUENCE [LARGE SCALE GENOMIC DNA]</scope>
    <source>
        <strain evidence="6 7">130c</strain>
    </source>
</reference>
<feature type="compositionally biased region" description="Low complexity" evidence="5">
    <location>
        <begin position="276"/>
        <end position="325"/>
    </location>
</feature>
<name>A0A077ZZ38_STYLE</name>
<dbReference type="InParanoid" id="A0A077ZZ38"/>
<keyword evidence="7" id="KW-1185">Reference proteome</keyword>
<dbReference type="Proteomes" id="UP000039865">
    <property type="component" value="Unassembled WGS sequence"/>
</dbReference>
<dbReference type="Pfam" id="PF00400">
    <property type="entry name" value="WD40"/>
    <property type="match status" value="3"/>
</dbReference>
<dbReference type="OrthoDB" id="727118at2759"/>
<evidence type="ECO:0000256" key="3">
    <source>
        <dbReference type="PROSITE-ProRule" id="PRU00221"/>
    </source>
</evidence>
<dbReference type="InterPro" id="IPR001680">
    <property type="entry name" value="WD40_rpt"/>
</dbReference>
<protein>
    <submittedName>
        <fullName evidence="6">Calmodulin binding protein 3</fullName>
    </submittedName>
</protein>
<dbReference type="EMBL" id="CCKQ01002686">
    <property type="protein sequence ID" value="CDW73793.1"/>
    <property type="molecule type" value="Genomic_DNA"/>
</dbReference>
<proteinExistence type="predicted"/>
<evidence type="ECO:0000256" key="5">
    <source>
        <dbReference type="SAM" id="MobiDB-lite"/>
    </source>
</evidence>
<keyword evidence="2" id="KW-0677">Repeat</keyword>
<dbReference type="PANTHER" id="PTHR15653:SF0">
    <property type="entry name" value="CONNECTOR OF KINASE TO AP-1, ISOFORM E"/>
    <property type="match status" value="1"/>
</dbReference>
<feature type="region of interest" description="Disordered" evidence="5">
    <location>
        <begin position="275"/>
        <end position="365"/>
    </location>
</feature>
<keyword evidence="4" id="KW-0175">Coiled coil</keyword>
<dbReference type="AlphaFoldDB" id="A0A077ZZ38"/>
<dbReference type="PROSITE" id="PS50294">
    <property type="entry name" value="WD_REPEATS_REGION"/>
    <property type="match status" value="1"/>
</dbReference>
<evidence type="ECO:0000313" key="6">
    <source>
        <dbReference type="EMBL" id="CDW73793.1"/>
    </source>
</evidence>
<dbReference type="InterPro" id="IPR015943">
    <property type="entry name" value="WD40/YVTN_repeat-like_dom_sf"/>
</dbReference>
<dbReference type="SMART" id="SM00320">
    <property type="entry name" value="WD40"/>
    <property type="match status" value="7"/>
</dbReference>